<proteinExistence type="predicted"/>
<organism evidence="1 2">
    <name type="scientific">Flavobacterium luteum</name>
    <dbReference type="NCBI Taxonomy" id="2026654"/>
    <lineage>
        <taxon>Bacteria</taxon>
        <taxon>Pseudomonadati</taxon>
        <taxon>Bacteroidota</taxon>
        <taxon>Flavobacteriia</taxon>
        <taxon>Flavobacteriales</taxon>
        <taxon>Flavobacteriaceae</taxon>
        <taxon>Flavobacterium</taxon>
    </lineage>
</organism>
<dbReference type="OrthoDB" id="5361365at2"/>
<accession>A0A7J5AJT2</accession>
<name>A0A7J5AJT2_9FLAO</name>
<dbReference type="Proteomes" id="UP000490922">
    <property type="component" value="Unassembled WGS sequence"/>
</dbReference>
<evidence type="ECO:0000313" key="1">
    <source>
        <dbReference type="EMBL" id="KAB1157753.1"/>
    </source>
</evidence>
<dbReference type="RefSeq" id="WP_151105946.1">
    <property type="nucleotide sequence ID" value="NZ_WAEM01000001.1"/>
</dbReference>
<sequence>MAKKPNTVGGGAKTNHNGLHFEGRTDLLKALNVHPDFTVMGNQVFRDGTIVAYYFEKHNLYNGFLKPAGVDYKKILSKKLLPDGALLVGNTIYIIEKKYQAGSGSVDEKLQTCDFKRKQYIKLFASLDIKVEYYYVLNDWFNKLEYDDVFEYIQSVGCKYFIEELPFNEIGL</sequence>
<comment type="caution">
    <text evidence="1">The sequence shown here is derived from an EMBL/GenBank/DDBJ whole genome shotgun (WGS) entry which is preliminary data.</text>
</comment>
<gene>
    <name evidence="1" type="ORF">F6464_01325</name>
</gene>
<reference evidence="1 2" key="1">
    <citation type="submission" date="2019-09" db="EMBL/GenBank/DDBJ databases">
        <title>Flavobacterium sp. nov., isolated from glacier ice.</title>
        <authorList>
            <person name="Liu Q."/>
        </authorList>
    </citation>
    <scope>NUCLEOTIDE SEQUENCE [LARGE SCALE GENOMIC DNA]</scope>
    <source>
        <strain evidence="1 2">NBRC 112527</strain>
    </source>
</reference>
<dbReference type="AlphaFoldDB" id="A0A7J5AJT2"/>
<evidence type="ECO:0000313" key="2">
    <source>
        <dbReference type="Proteomes" id="UP000490922"/>
    </source>
</evidence>
<protein>
    <submittedName>
        <fullName evidence="1">Uncharacterized protein</fullName>
    </submittedName>
</protein>
<dbReference type="EMBL" id="WAEM01000001">
    <property type="protein sequence ID" value="KAB1157753.1"/>
    <property type="molecule type" value="Genomic_DNA"/>
</dbReference>
<keyword evidence="2" id="KW-1185">Reference proteome</keyword>